<reference evidence="4" key="1">
    <citation type="submission" date="2019-12" db="EMBL/GenBank/DDBJ databases">
        <title>Genome sequence of Babesia ovis.</title>
        <authorList>
            <person name="Yamagishi J."/>
            <person name="Sevinc F."/>
            <person name="Xuan X."/>
        </authorList>
    </citation>
    <scope>NUCLEOTIDE SEQUENCE</scope>
    <source>
        <strain evidence="4">Selcuk</strain>
    </source>
</reference>
<accession>A0A9W5TBJ6</accession>
<feature type="domain" description="CPW-WPC" evidence="3">
    <location>
        <begin position="190"/>
        <end position="248"/>
    </location>
</feature>
<evidence type="ECO:0000313" key="5">
    <source>
        <dbReference type="Proteomes" id="UP001057455"/>
    </source>
</evidence>
<comment type="caution">
    <text evidence="4">The sequence shown here is derived from an EMBL/GenBank/DDBJ whole genome shotgun (WGS) entry which is preliminary data.</text>
</comment>
<dbReference type="Pfam" id="PF09717">
    <property type="entry name" value="CPW_WPC"/>
    <property type="match status" value="4"/>
</dbReference>
<feature type="domain" description="CPW-WPC" evidence="3">
    <location>
        <begin position="122"/>
        <end position="188"/>
    </location>
</feature>
<dbReference type="EMBL" id="BLIY01000001">
    <property type="protein sequence ID" value="GFE52704.1"/>
    <property type="molecule type" value="Genomic_DNA"/>
</dbReference>
<feature type="chain" id="PRO_5040777776" evidence="2">
    <location>
        <begin position="23"/>
        <end position="493"/>
    </location>
</feature>
<evidence type="ECO:0000259" key="3">
    <source>
        <dbReference type="SMART" id="SM01099"/>
    </source>
</evidence>
<evidence type="ECO:0000256" key="2">
    <source>
        <dbReference type="SAM" id="SignalP"/>
    </source>
</evidence>
<dbReference type="AlphaFoldDB" id="A0A9W5TBJ6"/>
<dbReference type="NCBIfam" id="TIGR01492">
    <property type="entry name" value="CPW_WPC"/>
    <property type="match status" value="3"/>
</dbReference>
<dbReference type="SMART" id="SM01099">
    <property type="entry name" value="CPW_WPC"/>
    <property type="match status" value="5"/>
</dbReference>
<feature type="signal peptide" evidence="2">
    <location>
        <begin position="1"/>
        <end position="22"/>
    </location>
</feature>
<keyword evidence="2" id="KW-0732">Signal</keyword>
<sequence>MWKVALFGATYALLFAPCGVLGRDDFLKLEIPENHATQELYKAFVKEPKEEHVTERMSDLVAAAASEKTGTICEAPSSYKGDCARSVDMSDFTMERKMLFMADCKVKWPCKSTIDKADAQYCKDTERNFLQPCPENFLRHKQDSGYVCVPDFAGYVGPCRSVVDFTNFSKESKMIWAQSCGTTWPCMTICPKVFDKCPLDWKLAPDGACDAPASYNGPCEKRIHFTYYTQEMKRKKCVECDIAFECSSECQKDYSKCPVLWKTEADGYCVPPSGTMNCNDILAELLKETGHPEAATNHSVLDLRLLDAESRKLFESKCNNLEFPCMEQEDDINWSLQCPRGWTISKDDLRSCKPPVVNDDDVCKSPALFNDEEEKRAFASLCQIRWSGANAASDVTSTSTTTAEIEHRIDGPITDIGIIHSLNQKQDSSLPSRHGGTSGTTPLQQEPKEQTITYNRKRTIYNVGPFVVRKTGQPNRRLFKGFTTEAHLLPGST</sequence>
<feature type="compositionally biased region" description="Polar residues" evidence="1">
    <location>
        <begin position="439"/>
        <end position="453"/>
    </location>
</feature>
<feature type="domain" description="CPW-WPC" evidence="3">
    <location>
        <begin position="250"/>
        <end position="327"/>
    </location>
</feature>
<evidence type="ECO:0000313" key="4">
    <source>
        <dbReference type="EMBL" id="GFE52704.1"/>
    </source>
</evidence>
<protein>
    <submittedName>
        <fullName evidence="4">Cpw-wpc domain-containing, putative</fullName>
    </submittedName>
</protein>
<feature type="domain" description="CPW-WPC" evidence="3">
    <location>
        <begin position="18"/>
        <end position="112"/>
    </location>
</feature>
<name>A0A9W5TBJ6_BABOV</name>
<feature type="region of interest" description="Disordered" evidence="1">
    <location>
        <begin position="425"/>
        <end position="453"/>
    </location>
</feature>
<dbReference type="OrthoDB" id="373941at2759"/>
<evidence type="ECO:0000256" key="1">
    <source>
        <dbReference type="SAM" id="MobiDB-lite"/>
    </source>
</evidence>
<proteinExistence type="predicted"/>
<organism evidence="4 5">
    <name type="scientific">Babesia ovis</name>
    <dbReference type="NCBI Taxonomy" id="5869"/>
    <lineage>
        <taxon>Eukaryota</taxon>
        <taxon>Sar</taxon>
        <taxon>Alveolata</taxon>
        <taxon>Apicomplexa</taxon>
        <taxon>Aconoidasida</taxon>
        <taxon>Piroplasmida</taxon>
        <taxon>Babesiidae</taxon>
        <taxon>Babesia</taxon>
    </lineage>
</organism>
<feature type="domain" description="CPW-WPC" evidence="3">
    <location>
        <begin position="332"/>
        <end position="390"/>
    </location>
</feature>
<dbReference type="Proteomes" id="UP001057455">
    <property type="component" value="Unassembled WGS sequence"/>
</dbReference>
<gene>
    <name evidence="4" type="ORF">BaOVIS_001080</name>
</gene>
<keyword evidence="5" id="KW-1185">Reference proteome</keyword>
<dbReference type="InterPro" id="IPR006387">
    <property type="entry name" value="CPW_WPC_dom"/>
</dbReference>